<dbReference type="RefSeq" id="WP_229533574.1">
    <property type="nucleotide sequence ID" value="NZ_JAJHJB010000002.1"/>
</dbReference>
<keyword evidence="4" id="KW-0678">Repressor</keyword>
<dbReference type="InterPro" id="IPR003751">
    <property type="entry name" value="CsrA"/>
</dbReference>
<organism evidence="5 6">
    <name type="scientific">Pelosinus baikalensis</name>
    <dbReference type="NCBI Taxonomy" id="2892015"/>
    <lineage>
        <taxon>Bacteria</taxon>
        <taxon>Bacillati</taxon>
        <taxon>Bacillota</taxon>
        <taxon>Negativicutes</taxon>
        <taxon>Selenomonadales</taxon>
        <taxon>Sporomusaceae</taxon>
        <taxon>Pelosinus</taxon>
    </lineage>
</organism>
<comment type="caution">
    <text evidence="5">The sequence shown here is derived from an EMBL/GenBank/DDBJ whole genome shotgun (WGS) entry which is preliminary data.</text>
</comment>
<dbReference type="HAMAP" id="MF_00167">
    <property type="entry name" value="CsrA"/>
    <property type="match status" value="1"/>
</dbReference>
<reference evidence="5" key="1">
    <citation type="submission" date="2021-11" db="EMBL/GenBank/DDBJ databases">
        <title>Description of a new species Pelosinus isolated from the bottom sediments of Lake Baikal.</title>
        <authorList>
            <person name="Zakharyuk A."/>
        </authorList>
    </citation>
    <scope>NUCLEOTIDE SEQUENCE</scope>
    <source>
        <strain evidence="5">Bkl1</strain>
    </source>
</reference>
<keyword evidence="4" id="KW-1005">Bacterial flagellum biogenesis</keyword>
<dbReference type="PANTHER" id="PTHR34984:SF1">
    <property type="entry name" value="CARBON STORAGE REGULATOR"/>
    <property type="match status" value="1"/>
</dbReference>
<proteinExistence type="inferred from homology"/>
<dbReference type="EMBL" id="JAJHJB010000002">
    <property type="protein sequence ID" value="MCC5464050.1"/>
    <property type="molecule type" value="Genomic_DNA"/>
</dbReference>
<evidence type="ECO:0000256" key="2">
    <source>
        <dbReference type="ARBA" id="ARBA00022845"/>
    </source>
</evidence>
<dbReference type="Proteomes" id="UP001165492">
    <property type="component" value="Unassembled WGS sequence"/>
</dbReference>
<evidence type="ECO:0000256" key="3">
    <source>
        <dbReference type="ARBA" id="ARBA00022884"/>
    </source>
</evidence>
<dbReference type="PANTHER" id="PTHR34984">
    <property type="entry name" value="CARBON STORAGE REGULATOR"/>
    <property type="match status" value="1"/>
</dbReference>
<comment type="similarity">
    <text evidence="4">Belongs to the CsrA/RsmA family.</text>
</comment>
<dbReference type="Gene3D" id="2.60.40.4380">
    <property type="entry name" value="Translational regulator CsrA"/>
    <property type="match status" value="1"/>
</dbReference>
<protein>
    <recommendedName>
        <fullName evidence="4">Translational regulator CsrA</fullName>
    </recommendedName>
</protein>
<dbReference type="SUPFAM" id="SSF117130">
    <property type="entry name" value="CsrA-like"/>
    <property type="match status" value="1"/>
</dbReference>
<evidence type="ECO:0000313" key="6">
    <source>
        <dbReference type="Proteomes" id="UP001165492"/>
    </source>
</evidence>
<keyword evidence="1 4" id="KW-0963">Cytoplasm</keyword>
<accession>A0ABS8HLY0</accession>
<evidence type="ECO:0000256" key="4">
    <source>
        <dbReference type="HAMAP-Rule" id="MF_00167"/>
    </source>
</evidence>
<dbReference type="InterPro" id="IPR036107">
    <property type="entry name" value="CsrA_sf"/>
</dbReference>
<keyword evidence="3 4" id="KW-0694">RNA-binding</keyword>
<evidence type="ECO:0000256" key="1">
    <source>
        <dbReference type="ARBA" id="ARBA00022490"/>
    </source>
</evidence>
<dbReference type="NCBIfam" id="TIGR00202">
    <property type="entry name" value="csrA"/>
    <property type="match status" value="1"/>
</dbReference>
<dbReference type="Pfam" id="PF02599">
    <property type="entry name" value="CsrA"/>
    <property type="match status" value="1"/>
</dbReference>
<name>A0ABS8HLY0_9FIRM</name>
<comment type="function">
    <text evidence="4">A translational regulator that binds mRNA to regulate translation initiation and/or mRNA stability. Usually binds in the 5'-UTR at or near the Shine-Dalgarno sequence preventing ribosome-binding, thus repressing translation. Its main target seems to be the major flagellin gene, while its function is anatagonized by FliW.</text>
</comment>
<comment type="subcellular location">
    <subcellularLocation>
        <location evidence="4">Cytoplasm</location>
    </subcellularLocation>
</comment>
<gene>
    <name evidence="4 5" type="primary">csrA</name>
    <name evidence="5" type="ORF">LMF89_01580</name>
</gene>
<evidence type="ECO:0000313" key="5">
    <source>
        <dbReference type="EMBL" id="MCC5464050.1"/>
    </source>
</evidence>
<keyword evidence="6" id="KW-1185">Reference proteome</keyword>
<keyword evidence="2 4" id="KW-0810">Translation regulation</keyword>
<sequence length="81" mass="9129">MLILTRKKNETLRIGNDILVTIVDVQGDQVRLGITAPRNVSILRQELYEAVRDSNAQAALTVQNVDVLSLLKKMPKKDEKE</sequence>
<dbReference type="NCBIfam" id="NF002469">
    <property type="entry name" value="PRK01712.1"/>
    <property type="match status" value="1"/>
</dbReference>
<comment type="subunit">
    <text evidence="4">Homodimer; the beta-strands of each monomer intercalate to form a hydrophobic core, while the alpha-helices form wings that extend away from the core.</text>
</comment>